<reference evidence="1 2" key="1">
    <citation type="journal article" date="2020" name="Nature">
        <title>Six reference-quality genomes reveal evolution of bat adaptations.</title>
        <authorList>
            <person name="Jebb D."/>
            <person name="Huang Z."/>
            <person name="Pippel M."/>
            <person name="Hughes G.M."/>
            <person name="Lavrichenko K."/>
            <person name="Devanna P."/>
            <person name="Winkler S."/>
            <person name="Jermiin L.S."/>
            <person name="Skirmuntt E.C."/>
            <person name="Katzourakis A."/>
            <person name="Burkitt-Gray L."/>
            <person name="Ray D.A."/>
            <person name="Sullivan K.A.M."/>
            <person name="Roscito J.G."/>
            <person name="Kirilenko B.M."/>
            <person name="Davalos L.M."/>
            <person name="Corthals A.P."/>
            <person name="Power M.L."/>
            <person name="Jones G."/>
            <person name="Ransome R.D."/>
            <person name="Dechmann D.K.N."/>
            <person name="Locatelli A.G."/>
            <person name="Puechmaille S.J."/>
            <person name="Fedrigo O."/>
            <person name="Jarvis E.D."/>
            <person name="Hiller M."/>
            <person name="Vernes S.C."/>
            <person name="Myers E.W."/>
            <person name="Teeling E.C."/>
        </authorList>
    </citation>
    <scope>NUCLEOTIDE SEQUENCE [LARGE SCALE GENOMIC DNA]</scope>
    <source>
        <strain evidence="1">MRhiFer1</strain>
        <tissue evidence="1">Lung</tissue>
    </source>
</reference>
<accession>A0A7J7VE49</accession>
<dbReference type="AlphaFoldDB" id="A0A7J7VE49"/>
<evidence type="ECO:0000313" key="1">
    <source>
        <dbReference type="EMBL" id="KAF6323433.1"/>
    </source>
</evidence>
<proteinExistence type="predicted"/>
<protein>
    <submittedName>
        <fullName evidence="1">Uncharacterized protein</fullName>
    </submittedName>
</protein>
<name>A0A7J7VE49_RHIFE</name>
<sequence length="129" mass="14066">MAVKAQPHLPRPLSSPPHLLSLCSLTLAMSPHMLAQGLSTSCSLCRENSSQRYAQDGFLLQVFTQLSPSSSAFLPSPTTLHYSFQHRKPPQSIWATGCMGPTLRTTALEFHSRLAMSPSSPACPPKMLF</sequence>
<organism evidence="1 2">
    <name type="scientific">Rhinolophus ferrumequinum</name>
    <name type="common">Greater horseshoe bat</name>
    <dbReference type="NCBI Taxonomy" id="59479"/>
    <lineage>
        <taxon>Eukaryota</taxon>
        <taxon>Metazoa</taxon>
        <taxon>Chordata</taxon>
        <taxon>Craniata</taxon>
        <taxon>Vertebrata</taxon>
        <taxon>Euteleostomi</taxon>
        <taxon>Mammalia</taxon>
        <taxon>Eutheria</taxon>
        <taxon>Laurasiatheria</taxon>
        <taxon>Chiroptera</taxon>
        <taxon>Yinpterochiroptera</taxon>
        <taxon>Rhinolophoidea</taxon>
        <taxon>Rhinolophidae</taxon>
        <taxon>Rhinolophinae</taxon>
        <taxon>Rhinolophus</taxon>
    </lineage>
</organism>
<comment type="caution">
    <text evidence="1">The sequence shown here is derived from an EMBL/GenBank/DDBJ whole genome shotgun (WGS) entry which is preliminary data.</text>
</comment>
<evidence type="ECO:0000313" key="2">
    <source>
        <dbReference type="Proteomes" id="UP000585614"/>
    </source>
</evidence>
<gene>
    <name evidence="1" type="ORF">mRhiFer1_008405</name>
</gene>
<dbReference type="Proteomes" id="UP000585614">
    <property type="component" value="Unassembled WGS sequence"/>
</dbReference>
<dbReference type="EMBL" id="JACAGC010000013">
    <property type="protein sequence ID" value="KAF6323433.1"/>
    <property type="molecule type" value="Genomic_DNA"/>
</dbReference>